<keyword evidence="2 4" id="KW-0378">Hydrolase</keyword>
<dbReference type="PANTHER" id="PTHR48081">
    <property type="entry name" value="AB HYDROLASE SUPERFAMILY PROTEIN C4A8.06C"/>
    <property type="match status" value="1"/>
</dbReference>
<proteinExistence type="inferred from homology"/>
<dbReference type="EMBL" id="QGLF01000001">
    <property type="protein sequence ID" value="PWR23329.1"/>
    <property type="molecule type" value="Genomic_DNA"/>
</dbReference>
<dbReference type="SUPFAM" id="SSF53474">
    <property type="entry name" value="alpha/beta-Hydrolases"/>
    <property type="match status" value="1"/>
</dbReference>
<organism evidence="4 5">
    <name type="scientific">Zavarzinia compransoris</name>
    <dbReference type="NCBI Taxonomy" id="1264899"/>
    <lineage>
        <taxon>Bacteria</taxon>
        <taxon>Pseudomonadati</taxon>
        <taxon>Pseudomonadota</taxon>
        <taxon>Alphaproteobacteria</taxon>
        <taxon>Rhodospirillales</taxon>
        <taxon>Zavarziniaceae</taxon>
        <taxon>Zavarzinia</taxon>
    </lineage>
</organism>
<evidence type="ECO:0000259" key="3">
    <source>
        <dbReference type="Pfam" id="PF07859"/>
    </source>
</evidence>
<evidence type="ECO:0000256" key="2">
    <source>
        <dbReference type="ARBA" id="ARBA00022801"/>
    </source>
</evidence>
<dbReference type="PROSITE" id="PS01173">
    <property type="entry name" value="LIPASE_GDXG_HIS"/>
    <property type="match status" value="1"/>
</dbReference>
<name>A0A317E8V0_9PROT</name>
<keyword evidence="5" id="KW-1185">Reference proteome</keyword>
<gene>
    <name evidence="4" type="ORF">DKG75_01805</name>
</gene>
<dbReference type="InterPro" id="IPR029058">
    <property type="entry name" value="AB_hydrolase_fold"/>
</dbReference>
<evidence type="ECO:0000313" key="4">
    <source>
        <dbReference type="EMBL" id="PWR23329.1"/>
    </source>
</evidence>
<dbReference type="AlphaFoldDB" id="A0A317E8V0"/>
<dbReference type="Pfam" id="PF07859">
    <property type="entry name" value="Abhydrolase_3"/>
    <property type="match status" value="1"/>
</dbReference>
<dbReference type="OrthoDB" id="9806180at2"/>
<evidence type="ECO:0000256" key="1">
    <source>
        <dbReference type="ARBA" id="ARBA00010515"/>
    </source>
</evidence>
<dbReference type="InterPro" id="IPR013094">
    <property type="entry name" value="AB_hydrolase_3"/>
</dbReference>
<comment type="caution">
    <text evidence="4">The sequence shown here is derived from an EMBL/GenBank/DDBJ whole genome shotgun (WGS) entry which is preliminary data.</text>
</comment>
<reference evidence="5" key="1">
    <citation type="submission" date="2018-05" db="EMBL/GenBank/DDBJ databases">
        <title>Zavarzinia sp. HR-AS.</title>
        <authorList>
            <person name="Lee Y."/>
            <person name="Jeon C.O."/>
        </authorList>
    </citation>
    <scope>NUCLEOTIDE SEQUENCE [LARGE SCALE GENOMIC DNA]</scope>
    <source>
        <strain evidence="5">DSM 1231</strain>
    </source>
</reference>
<feature type="domain" description="Alpha/beta hydrolase fold-3" evidence="3">
    <location>
        <begin position="107"/>
        <end position="308"/>
    </location>
</feature>
<dbReference type="Proteomes" id="UP000246077">
    <property type="component" value="Unassembled WGS sequence"/>
</dbReference>
<dbReference type="InterPro" id="IPR050300">
    <property type="entry name" value="GDXG_lipolytic_enzyme"/>
</dbReference>
<evidence type="ECO:0000313" key="5">
    <source>
        <dbReference type="Proteomes" id="UP000246077"/>
    </source>
</evidence>
<dbReference type="InterPro" id="IPR002168">
    <property type="entry name" value="Lipase_GDXG_HIS_AS"/>
</dbReference>
<sequence length="333" mass="36358">MRSKTATWGMGNMASVRGNAGLLPIRLDQGAPRRISLRARLMRFALRRMFKEALRFDVPVQAVRARTEKMAKRLPPVPADISVVDTVADGVPGHWITPAEAAEDRHILYLHGGGYVICSPRTHLGFTWRIAREARARMLVIDYRLAPDHAFPAQIDDCLVAYRHLLDRGIDPKRIAVVGDSAGGGLTFGLLMRLKALGLPMPGAAVGLSPYLDLTATGESHFLNAKADPMIPLSGVLFGAMAYLQGADPRHPEASPIYGDAAGLPPCLIHVGSDEILLSDSTRMAAKLRAAGVPVQIDIWHRMPHVWHAFARYIPEGRAAIAEVGAFLRRTIR</sequence>
<dbReference type="GO" id="GO:0004806">
    <property type="term" value="F:triacylglycerol lipase activity"/>
    <property type="evidence" value="ECO:0007669"/>
    <property type="project" value="TreeGrafter"/>
</dbReference>
<accession>A0A317E8V0</accession>
<protein>
    <submittedName>
        <fullName evidence="4">Alpha/beta hydrolase</fullName>
    </submittedName>
</protein>
<comment type="similarity">
    <text evidence="1">Belongs to the 'GDXG' lipolytic enzyme family.</text>
</comment>
<dbReference type="Gene3D" id="3.40.50.1820">
    <property type="entry name" value="alpha/beta hydrolase"/>
    <property type="match status" value="1"/>
</dbReference>
<dbReference type="PANTHER" id="PTHR48081:SF30">
    <property type="entry name" value="ACETYL-HYDROLASE LIPR-RELATED"/>
    <property type="match status" value="1"/>
</dbReference>